<dbReference type="PANTHER" id="PTHR43615:SF1">
    <property type="entry name" value="PPDK_N DOMAIN-CONTAINING PROTEIN"/>
    <property type="match status" value="1"/>
</dbReference>
<dbReference type="InterPro" id="IPR051549">
    <property type="entry name" value="PEP_Utilizing_Enz"/>
</dbReference>
<dbReference type="Pfam" id="PF00391">
    <property type="entry name" value="PEP-utilizers"/>
    <property type="match status" value="1"/>
</dbReference>
<dbReference type="Proteomes" id="UP001221411">
    <property type="component" value="Unassembled WGS sequence"/>
</dbReference>
<evidence type="ECO:0000313" key="4">
    <source>
        <dbReference type="Proteomes" id="UP001221411"/>
    </source>
</evidence>
<sequence>MMIHRLNELSRAHLSTAGGKGANLGELMRLGLSVPGGFVVSAEAYAEHARAWGLAERLAPHLATQSWDAAAAEAAELFEKGALQPELEDAVREAYRALGAPRVAVRSSATAEDLADASFAGQHETYLDIAGEDDLLRALRRCWASLWSPRALGYRAARGVEHLGVHIAVVVQRMVAADFAGVLFTVDPVAQRADRMLLEVAPGLGEAVVSGHTTGDVYRLRREPLGIDERERRVAGRPAPSDTLVLQLARLGLDLEAHFGCPQDVEFAFEGGSVYLLQSRPITTLGAAEIEPLPPPPELTRMQRRMLEANDNDRFPVAPKPIDQWGLRMVIPALVHAVRTLGLDIDEADERAVMDQVWREFFVLPSPRPTLRILGLPQRVAAGLRQDWLGWWEAEAFGRILEVCAPVDLRALSDVELLRRADRIEETTREILFKRFEGILTQLASVALRLPVTVAVGRKRADAILGDLLSGLHTRTSEVNLALFHLARKAASAGPEVFLAIREGHPEDLRASEAGRAFLAEVEAFLDEHGHRESTGLYLSAPTWRQDPAPMWGLLRGLLDATEPPSEEAGYKRYQAAVEEVTHALRFVPGLEGSFRGTLERLRKAIIFRERSHYDLARVFSAMQAIVAEIARRLHERGHLPSPDDIFYLTEAEIRAWLRDGAPPLSEAKRLVQRRRATYGVVNGKWQKRAFGAGAEGASDSELRGTGASSGVVRGRARIIRDERAFGRLKPGEILVCRYTNPAWTPLFTLAAGVVTDTGGAASHAAIVAREYGIPAVLGAAGATTRITDGQEILVDGTEGRVLLLRLGVTGEVAYA</sequence>
<dbReference type="SUPFAM" id="SSF52009">
    <property type="entry name" value="Phosphohistidine domain"/>
    <property type="match status" value="1"/>
</dbReference>
<dbReference type="PANTHER" id="PTHR43615">
    <property type="entry name" value="PHOSPHOENOLPYRUVATE SYNTHASE-RELATED"/>
    <property type="match status" value="1"/>
</dbReference>
<dbReference type="Gene3D" id="3.30.1490.20">
    <property type="entry name" value="ATP-grasp fold, A domain"/>
    <property type="match status" value="1"/>
</dbReference>
<name>A0ABT5ESG6_9BACT</name>
<dbReference type="InterPro" id="IPR036637">
    <property type="entry name" value="Phosphohistidine_dom_sf"/>
</dbReference>
<dbReference type="EMBL" id="JAQNDO010000001">
    <property type="protein sequence ID" value="MDC0744767.1"/>
    <property type="molecule type" value="Genomic_DNA"/>
</dbReference>
<reference evidence="3 4" key="1">
    <citation type="submission" date="2022-11" db="EMBL/GenBank/DDBJ databases">
        <title>Minimal conservation of predation-associated metabolite biosynthetic gene clusters underscores biosynthetic potential of Myxococcota including descriptions for ten novel species: Archangium lansinium sp. nov., Myxococcus landrumus sp. nov., Nannocystis bai.</title>
        <authorList>
            <person name="Ahearne A."/>
            <person name="Stevens C."/>
            <person name="Dowd S."/>
        </authorList>
    </citation>
    <scope>NUCLEOTIDE SEQUENCE [LARGE SCALE GENOMIC DNA]</scope>
    <source>
        <strain evidence="3 4">RJM3</strain>
    </source>
</reference>
<protein>
    <submittedName>
        <fullName evidence="3">PEP/pyruvate-binding domain-containing protein</fullName>
    </submittedName>
</protein>
<feature type="domain" description="PEP-utilising enzyme mobile" evidence="1">
    <location>
        <begin position="730"/>
        <end position="800"/>
    </location>
</feature>
<dbReference type="Gene3D" id="3.30.470.20">
    <property type="entry name" value="ATP-grasp fold, B domain"/>
    <property type="match status" value="2"/>
</dbReference>
<comment type="caution">
    <text evidence="3">The sequence shown here is derived from an EMBL/GenBank/DDBJ whole genome shotgun (WGS) entry which is preliminary data.</text>
</comment>
<dbReference type="InterPro" id="IPR002192">
    <property type="entry name" value="PPDK_AMP/ATP-bd"/>
</dbReference>
<dbReference type="InterPro" id="IPR013815">
    <property type="entry name" value="ATP_grasp_subdomain_1"/>
</dbReference>
<evidence type="ECO:0000259" key="2">
    <source>
        <dbReference type="Pfam" id="PF01326"/>
    </source>
</evidence>
<feature type="domain" description="Pyruvate phosphate dikinase AMP/ATP-binding" evidence="2">
    <location>
        <begin position="16"/>
        <end position="288"/>
    </location>
</feature>
<dbReference type="RefSeq" id="WP_271921644.1">
    <property type="nucleotide sequence ID" value="NZ_JAQNDO010000001.1"/>
</dbReference>
<evidence type="ECO:0000313" key="3">
    <source>
        <dbReference type="EMBL" id="MDC0744767.1"/>
    </source>
</evidence>
<dbReference type="Pfam" id="PF01326">
    <property type="entry name" value="PPDK_N"/>
    <property type="match status" value="1"/>
</dbReference>
<dbReference type="SUPFAM" id="SSF56059">
    <property type="entry name" value="Glutathione synthetase ATP-binding domain-like"/>
    <property type="match status" value="1"/>
</dbReference>
<dbReference type="InterPro" id="IPR008279">
    <property type="entry name" value="PEP-util_enz_mobile_dom"/>
</dbReference>
<accession>A0ABT5ESG6</accession>
<dbReference type="Gene3D" id="3.50.30.10">
    <property type="entry name" value="Phosphohistidine domain"/>
    <property type="match status" value="1"/>
</dbReference>
<gene>
    <name evidence="3" type="ORF">POL67_25775</name>
</gene>
<evidence type="ECO:0000259" key="1">
    <source>
        <dbReference type="Pfam" id="PF00391"/>
    </source>
</evidence>
<proteinExistence type="predicted"/>
<keyword evidence="4" id="KW-1185">Reference proteome</keyword>
<organism evidence="3 4">
    <name type="scientific">Polyangium mundeleinium</name>
    <dbReference type="NCBI Taxonomy" id="2995306"/>
    <lineage>
        <taxon>Bacteria</taxon>
        <taxon>Pseudomonadati</taxon>
        <taxon>Myxococcota</taxon>
        <taxon>Polyangia</taxon>
        <taxon>Polyangiales</taxon>
        <taxon>Polyangiaceae</taxon>
        <taxon>Polyangium</taxon>
    </lineage>
</organism>